<reference evidence="5" key="1">
    <citation type="journal article" date="2020" name="Stud. Mycol.">
        <title>101 Dothideomycetes genomes: a test case for predicting lifestyles and emergence of pathogens.</title>
        <authorList>
            <person name="Haridas S."/>
            <person name="Albert R."/>
            <person name="Binder M."/>
            <person name="Bloem J."/>
            <person name="Labutti K."/>
            <person name="Salamov A."/>
            <person name="Andreopoulos B."/>
            <person name="Baker S."/>
            <person name="Barry K."/>
            <person name="Bills G."/>
            <person name="Bluhm B."/>
            <person name="Cannon C."/>
            <person name="Castanera R."/>
            <person name="Culley D."/>
            <person name="Daum C."/>
            <person name="Ezra D."/>
            <person name="Gonzalez J."/>
            <person name="Henrissat B."/>
            <person name="Kuo A."/>
            <person name="Liang C."/>
            <person name="Lipzen A."/>
            <person name="Lutzoni F."/>
            <person name="Magnuson J."/>
            <person name="Mondo S."/>
            <person name="Nolan M."/>
            <person name="Ohm R."/>
            <person name="Pangilinan J."/>
            <person name="Park H.-J."/>
            <person name="Ramirez L."/>
            <person name="Alfaro M."/>
            <person name="Sun H."/>
            <person name="Tritt A."/>
            <person name="Yoshinaga Y."/>
            <person name="Zwiers L.-H."/>
            <person name="Turgeon B."/>
            <person name="Goodwin S."/>
            <person name="Spatafora J."/>
            <person name="Crous P."/>
            <person name="Grigoriev I."/>
        </authorList>
    </citation>
    <scope>NUCLEOTIDE SEQUENCE</scope>
    <source>
        <strain evidence="5">CBS 269.34</strain>
    </source>
</reference>
<feature type="transmembrane region" description="Helical" evidence="3">
    <location>
        <begin position="118"/>
        <end position="140"/>
    </location>
</feature>
<dbReference type="AlphaFoldDB" id="A0A6A6QTG3"/>
<dbReference type="GO" id="GO:0022857">
    <property type="term" value="F:transmembrane transporter activity"/>
    <property type="evidence" value="ECO:0007669"/>
    <property type="project" value="InterPro"/>
</dbReference>
<evidence type="ECO:0000256" key="3">
    <source>
        <dbReference type="SAM" id="Phobius"/>
    </source>
</evidence>
<evidence type="ECO:0000259" key="4">
    <source>
        <dbReference type="PROSITE" id="PS50850"/>
    </source>
</evidence>
<keyword evidence="3" id="KW-1133">Transmembrane helix</keyword>
<comment type="similarity">
    <text evidence="2">Belongs to the major facilitator superfamily. Monocarboxylate porter (TC 2.A.1.13) family.</text>
</comment>
<protein>
    <submittedName>
        <fullName evidence="5">MFS general substrate transporter</fullName>
    </submittedName>
</protein>
<feature type="transmembrane region" description="Helical" evidence="3">
    <location>
        <begin position="348"/>
        <end position="367"/>
    </location>
</feature>
<evidence type="ECO:0000256" key="2">
    <source>
        <dbReference type="ARBA" id="ARBA00006727"/>
    </source>
</evidence>
<feature type="transmembrane region" description="Helical" evidence="3">
    <location>
        <begin position="242"/>
        <end position="258"/>
    </location>
</feature>
<dbReference type="Pfam" id="PF07690">
    <property type="entry name" value="MFS_1"/>
    <property type="match status" value="2"/>
</dbReference>
<name>A0A6A6QTG3_9PEZI</name>
<feature type="transmembrane region" description="Helical" evidence="3">
    <location>
        <begin position="316"/>
        <end position="336"/>
    </location>
</feature>
<feature type="transmembrane region" description="Helical" evidence="3">
    <location>
        <begin position="278"/>
        <end position="304"/>
    </location>
</feature>
<feature type="domain" description="Major facilitator superfamily (MFS) profile" evidence="4">
    <location>
        <begin position="282"/>
        <end position="476"/>
    </location>
</feature>
<dbReference type="InterPro" id="IPR050327">
    <property type="entry name" value="Proton-linked_MCT"/>
</dbReference>
<dbReference type="InterPro" id="IPR020846">
    <property type="entry name" value="MFS_dom"/>
</dbReference>
<dbReference type="Gene3D" id="1.20.1250.20">
    <property type="entry name" value="MFS general substrate transporter like domains"/>
    <property type="match status" value="2"/>
</dbReference>
<dbReference type="PANTHER" id="PTHR11360:SF287">
    <property type="entry name" value="MFS MONOCARBOXYLATE TRANSPORTER"/>
    <property type="match status" value="1"/>
</dbReference>
<dbReference type="PROSITE" id="PS50850">
    <property type="entry name" value="MFS"/>
    <property type="match status" value="1"/>
</dbReference>
<dbReference type="InterPro" id="IPR011701">
    <property type="entry name" value="MFS"/>
</dbReference>
<evidence type="ECO:0000313" key="6">
    <source>
        <dbReference type="Proteomes" id="UP000799750"/>
    </source>
</evidence>
<dbReference type="InterPro" id="IPR036259">
    <property type="entry name" value="MFS_trans_sf"/>
</dbReference>
<dbReference type="SUPFAM" id="SSF103473">
    <property type="entry name" value="MFS general substrate transporter"/>
    <property type="match status" value="1"/>
</dbReference>
<feature type="transmembrane region" description="Helical" evidence="3">
    <location>
        <begin position="448"/>
        <end position="470"/>
    </location>
</feature>
<organism evidence="5 6">
    <name type="scientific">Lophium mytilinum</name>
    <dbReference type="NCBI Taxonomy" id="390894"/>
    <lineage>
        <taxon>Eukaryota</taxon>
        <taxon>Fungi</taxon>
        <taxon>Dikarya</taxon>
        <taxon>Ascomycota</taxon>
        <taxon>Pezizomycotina</taxon>
        <taxon>Dothideomycetes</taxon>
        <taxon>Pleosporomycetidae</taxon>
        <taxon>Mytilinidiales</taxon>
        <taxon>Mytilinidiaceae</taxon>
        <taxon>Lophium</taxon>
    </lineage>
</organism>
<evidence type="ECO:0000313" key="5">
    <source>
        <dbReference type="EMBL" id="KAF2495013.1"/>
    </source>
</evidence>
<keyword evidence="6" id="KW-1185">Reference proteome</keyword>
<dbReference type="Proteomes" id="UP000799750">
    <property type="component" value="Unassembled WGS sequence"/>
</dbReference>
<keyword evidence="3" id="KW-0472">Membrane</keyword>
<keyword evidence="3" id="KW-0812">Transmembrane</keyword>
<proteinExistence type="inferred from homology"/>
<dbReference type="PANTHER" id="PTHR11360">
    <property type="entry name" value="MONOCARBOXYLATE TRANSPORTER"/>
    <property type="match status" value="1"/>
</dbReference>
<comment type="subcellular location">
    <subcellularLocation>
        <location evidence="1">Membrane</location>
        <topology evidence="1">Multi-pass membrane protein</topology>
    </subcellularLocation>
</comment>
<feature type="transmembrane region" description="Helical" evidence="3">
    <location>
        <begin position="149"/>
        <end position="168"/>
    </location>
</feature>
<feature type="transmembrane region" description="Helical" evidence="3">
    <location>
        <begin position="373"/>
        <end position="395"/>
    </location>
</feature>
<gene>
    <name evidence="5" type="ORF">BU16DRAFT_511668</name>
</gene>
<dbReference type="OrthoDB" id="2213137at2759"/>
<feature type="transmembrane region" description="Helical" evidence="3">
    <location>
        <begin position="207"/>
        <end position="230"/>
    </location>
</feature>
<accession>A0A6A6QTG3</accession>
<sequence>MSDSCAELTALPSVSHKNPECLDPTAVRPGNDTIGNEDGLVSKEVIGDEPDAIEQVSESHSSHGQEFSLPPVDGGKDAWLFLAACFVVEALVWGFPFSYGVFQDYYSTHEPFQGSSNIAVIGTCAMGIMYLDLPIVFAILRRWPRSQRYATVGGLLVMCLALALSAFSTNTNHLIVTQGVIYAIGGSFAYSPCILYMDEWFVRRKGLAYGIMWAGTGLAGVVLPLFMQWLLNAYGYRTTLRVWAICLFVLTAPLLYFVKPRIPVAQTHQPRPLDFGFWLTSTFGVLQTCNVIEALGFFLPSIYLPSYARSLGASSALASLTVVLFNVASVFGCVLMGSIVDKWHVTTCILISTIGSTISVFIIWGFSMCLPPLYIFCLVYGLFAGSFTSTWPGIMREVQKKKTRADPSMVFACLAAGRGIGNVASGPLSEVLIRGMPWRGDVAFGYGSGYGILIVFTGITAFFGGASIFGRRIGWV</sequence>
<feature type="transmembrane region" description="Helical" evidence="3">
    <location>
        <begin position="174"/>
        <end position="195"/>
    </location>
</feature>
<dbReference type="EMBL" id="MU004190">
    <property type="protein sequence ID" value="KAF2495013.1"/>
    <property type="molecule type" value="Genomic_DNA"/>
</dbReference>
<evidence type="ECO:0000256" key="1">
    <source>
        <dbReference type="ARBA" id="ARBA00004141"/>
    </source>
</evidence>
<dbReference type="GO" id="GO:0016020">
    <property type="term" value="C:membrane"/>
    <property type="evidence" value="ECO:0007669"/>
    <property type="project" value="UniProtKB-SubCell"/>
</dbReference>
<feature type="transmembrane region" description="Helical" evidence="3">
    <location>
        <begin position="78"/>
        <end position="98"/>
    </location>
</feature>